<dbReference type="EMBL" id="JAKELL010000277">
    <property type="protein sequence ID" value="KAH8977756.1"/>
    <property type="molecule type" value="Genomic_DNA"/>
</dbReference>
<reference evidence="9" key="1">
    <citation type="submission" date="2022-01" db="EMBL/GenBank/DDBJ databases">
        <title>Comparative genomics reveals a dynamic genome evolution in the ectomycorrhizal milk-cap (Lactarius) mushrooms.</title>
        <authorList>
            <consortium name="DOE Joint Genome Institute"/>
            <person name="Lebreton A."/>
            <person name="Tang N."/>
            <person name="Kuo A."/>
            <person name="LaButti K."/>
            <person name="Drula E."/>
            <person name="Barry K."/>
            <person name="Clum A."/>
            <person name="Lipzen A."/>
            <person name="Mousain D."/>
            <person name="Ng V."/>
            <person name="Wang R."/>
            <person name="Wang X."/>
            <person name="Dai Y."/>
            <person name="Henrissat B."/>
            <person name="Grigoriev I.V."/>
            <person name="Guerin-Laguette A."/>
            <person name="Yu F."/>
            <person name="Martin F.M."/>
        </authorList>
    </citation>
    <scope>NUCLEOTIDE SEQUENCE</scope>
    <source>
        <strain evidence="9">QP</strain>
    </source>
</reference>
<dbReference type="Pfam" id="PF01868">
    <property type="entry name" value="RNase_P-MRP_p29"/>
    <property type="match status" value="1"/>
</dbReference>
<dbReference type="AlphaFoldDB" id="A0AAD4Q795"/>
<evidence type="ECO:0000256" key="6">
    <source>
        <dbReference type="ARBA" id="ARBA00022759"/>
    </source>
</evidence>
<accession>A0AAD4Q795</accession>
<dbReference type="InterPro" id="IPR016848">
    <property type="entry name" value="RNase_P/MRP_Rpp29-subunit"/>
</dbReference>
<organism evidence="9 10">
    <name type="scientific">Lactarius akahatsu</name>
    <dbReference type="NCBI Taxonomy" id="416441"/>
    <lineage>
        <taxon>Eukaryota</taxon>
        <taxon>Fungi</taxon>
        <taxon>Dikarya</taxon>
        <taxon>Basidiomycota</taxon>
        <taxon>Agaricomycotina</taxon>
        <taxon>Agaricomycetes</taxon>
        <taxon>Russulales</taxon>
        <taxon>Russulaceae</taxon>
        <taxon>Lactarius</taxon>
    </lineage>
</organism>
<gene>
    <name evidence="9" type="ORF">EDB92DRAFT_1957467</name>
</gene>
<dbReference type="InterPro" id="IPR002730">
    <property type="entry name" value="Rpp29/RNP1"/>
</dbReference>
<protein>
    <submittedName>
        <fullName evidence="9">RNase P/MRP, p29 subunit</fullName>
    </submittedName>
</protein>
<feature type="region of interest" description="Disordered" evidence="8">
    <location>
        <begin position="1"/>
        <end position="29"/>
    </location>
</feature>
<comment type="caution">
    <text evidence="9">The sequence shown here is derived from an EMBL/GenBank/DDBJ whole genome shotgun (WGS) entry which is preliminary data.</text>
</comment>
<proteinExistence type="inferred from homology"/>
<dbReference type="GO" id="GO:0004519">
    <property type="term" value="F:endonuclease activity"/>
    <property type="evidence" value="ECO:0007669"/>
    <property type="project" value="UniProtKB-KW"/>
</dbReference>
<keyword evidence="6" id="KW-0255">Endonuclease</keyword>
<name>A0AAD4Q795_9AGAM</name>
<dbReference type="PANTHER" id="PTHR13348">
    <property type="entry name" value="RIBONUCLEASE P SUBUNIT P29"/>
    <property type="match status" value="1"/>
</dbReference>
<keyword evidence="3" id="KW-0963">Cytoplasm</keyword>
<dbReference type="GO" id="GO:0000172">
    <property type="term" value="C:ribonuclease MRP complex"/>
    <property type="evidence" value="ECO:0007669"/>
    <property type="project" value="InterPro"/>
</dbReference>
<evidence type="ECO:0000256" key="3">
    <source>
        <dbReference type="ARBA" id="ARBA00022490"/>
    </source>
</evidence>
<evidence type="ECO:0000256" key="5">
    <source>
        <dbReference type="ARBA" id="ARBA00022722"/>
    </source>
</evidence>
<dbReference type="HAMAP" id="MF_00754">
    <property type="entry name" value="RNase_P_1"/>
    <property type="match status" value="1"/>
</dbReference>
<dbReference type="GO" id="GO:0005634">
    <property type="term" value="C:nucleus"/>
    <property type="evidence" value="ECO:0007669"/>
    <property type="project" value="UniProtKB-SubCell"/>
</dbReference>
<comment type="similarity">
    <text evidence="2">Belongs to the eukaryotic/archaeal RNase P protein component 1 family.</text>
</comment>
<dbReference type="Proteomes" id="UP001201163">
    <property type="component" value="Unassembled WGS sequence"/>
</dbReference>
<evidence type="ECO:0000313" key="10">
    <source>
        <dbReference type="Proteomes" id="UP001201163"/>
    </source>
</evidence>
<dbReference type="Gene3D" id="2.30.30.210">
    <property type="entry name" value="Ribonuclease P/MRP, subunit p29"/>
    <property type="match status" value="1"/>
</dbReference>
<keyword evidence="7" id="KW-0378">Hydrolase</keyword>
<dbReference type="GO" id="GO:0001682">
    <property type="term" value="P:tRNA 5'-leader removal"/>
    <property type="evidence" value="ECO:0007669"/>
    <property type="project" value="InterPro"/>
</dbReference>
<dbReference type="InterPro" id="IPR023534">
    <property type="entry name" value="Rof/RNase_P-like"/>
</dbReference>
<dbReference type="PANTHER" id="PTHR13348:SF0">
    <property type="entry name" value="RIBONUCLEASE P PROTEIN SUBUNIT P29"/>
    <property type="match status" value="1"/>
</dbReference>
<keyword evidence="5" id="KW-0540">Nuclease</keyword>
<dbReference type="SUPFAM" id="SSF101744">
    <property type="entry name" value="Rof/RNase P subunit-like"/>
    <property type="match status" value="1"/>
</dbReference>
<dbReference type="InterPro" id="IPR023538">
    <property type="entry name" value="RNP1"/>
</dbReference>
<sequence length="319" mass="35801">MALYQGTILPDPTSDKHHDHGTTTHVRLTSTHPFTPEFVQRQLLLPATSAKSKSKSRVQARALYDERVRRRQLILAPKPPDPNRNRRPRRPKKAGGAADDARMGRREAAEKGLWRLRKKRGAGSQQRWRLSRPNNDCRWELFVPLHRLWLGYMSELLGLAAPPPTTLLQVDPSAMPQAAGMHAKLVKADFHGSIVTVRRSKNPSLVGASGIVIQETENTFKVVTQKDRLKVLPKQGSVFVFAVPLYHTGTKDPTASIVAAARSSNQHSGTDCTSRSRDERLTTVLDGAHVEFELYGNQFCFRATERAGRKFKHKESIEL</sequence>
<evidence type="ECO:0000256" key="2">
    <source>
        <dbReference type="ARBA" id="ARBA00006181"/>
    </source>
</evidence>
<dbReference type="GO" id="GO:0006364">
    <property type="term" value="P:rRNA processing"/>
    <property type="evidence" value="ECO:0007669"/>
    <property type="project" value="TreeGrafter"/>
</dbReference>
<evidence type="ECO:0000313" key="9">
    <source>
        <dbReference type="EMBL" id="KAH8977756.1"/>
    </source>
</evidence>
<evidence type="ECO:0000256" key="7">
    <source>
        <dbReference type="ARBA" id="ARBA00022801"/>
    </source>
</evidence>
<keyword evidence="10" id="KW-1185">Reference proteome</keyword>
<keyword evidence="4" id="KW-0819">tRNA processing</keyword>
<evidence type="ECO:0000256" key="1">
    <source>
        <dbReference type="ARBA" id="ARBA00004123"/>
    </source>
</evidence>
<evidence type="ECO:0000256" key="4">
    <source>
        <dbReference type="ARBA" id="ARBA00022694"/>
    </source>
</evidence>
<dbReference type="GO" id="GO:0033204">
    <property type="term" value="F:ribonuclease P RNA binding"/>
    <property type="evidence" value="ECO:0007669"/>
    <property type="project" value="InterPro"/>
</dbReference>
<dbReference type="GO" id="GO:0030677">
    <property type="term" value="C:ribonuclease P complex"/>
    <property type="evidence" value="ECO:0007669"/>
    <property type="project" value="InterPro"/>
</dbReference>
<dbReference type="GO" id="GO:0016787">
    <property type="term" value="F:hydrolase activity"/>
    <property type="evidence" value="ECO:0007669"/>
    <property type="project" value="UniProtKB-KW"/>
</dbReference>
<evidence type="ECO:0000256" key="8">
    <source>
        <dbReference type="SAM" id="MobiDB-lite"/>
    </source>
</evidence>
<dbReference type="SMART" id="SM00538">
    <property type="entry name" value="POP4"/>
    <property type="match status" value="1"/>
</dbReference>
<dbReference type="InterPro" id="IPR036980">
    <property type="entry name" value="RNase_P/MRP_Rpp29_sf"/>
</dbReference>
<feature type="compositionally biased region" description="Basic and acidic residues" evidence="8">
    <location>
        <begin position="13"/>
        <end position="22"/>
    </location>
</feature>
<feature type="region of interest" description="Disordered" evidence="8">
    <location>
        <begin position="69"/>
        <end position="106"/>
    </location>
</feature>
<comment type="subcellular location">
    <subcellularLocation>
        <location evidence="1">Nucleus</location>
    </subcellularLocation>
</comment>